<evidence type="ECO:0000313" key="2">
    <source>
        <dbReference type="EMBL" id="TEB21551.1"/>
    </source>
</evidence>
<accession>A0A4Y7SIG6</accession>
<protein>
    <submittedName>
        <fullName evidence="2">Uncharacterized protein</fullName>
    </submittedName>
</protein>
<keyword evidence="3" id="KW-1185">Reference proteome</keyword>
<comment type="caution">
    <text evidence="2">The sequence shown here is derived from an EMBL/GenBank/DDBJ whole genome shotgun (WGS) entry which is preliminary data.</text>
</comment>
<feature type="region of interest" description="Disordered" evidence="1">
    <location>
        <begin position="117"/>
        <end position="177"/>
    </location>
</feature>
<evidence type="ECO:0000256" key="1">
    <source>
        <dbReference type="SAM" id="MobiDB-lite"/>
    </source>
</evidence>
<dbReference type="Proteomes" id="UP000298030">
    <property type="component" value="Unassembled WGS sequence"/>
</dbReference>
<name>A0A4Y7SIG6_COPMI</name>
<reference evidence="2 3" key="1">
    <citation type="journal article" date="2019" name="Nat. Ecol. Evol.">
        <title>Megaphylogeny resolves global patterns of mushroom evolution.</title>
        <authorList>
            <person name="Varga T."/>
            <person name="Krizsan K."/>
            <person name="Foldi C."/>
            <person name="Dima B."/>
            <person name="Sanchez-Garcia M."/>
            <person name="Sanchez-Ramirez S."/>
            <person name="Szollosi G.J."/>
            <person name="Szarkandi J.G."/>
            <person name="Papp V."/>
            <person name="Albert L."/>
            <person name="Andreopoulos W."/>
            <person name="Angelini C."/>
            <person name="Antonin V."/>
            <person name="Barry K.W."/>
            <person name="Bougher N.L."/>
            <person name="Buchanan P."/>
            <person name="Buyck B."/>
            <person name="Bense V."/>
            <person name="Catcheside P."/>
            <person name="Chovatia M."/>
            <person name="Cooper J."/>
            <person name="Damon W."/>
            <person name="Desjardin D."/>
            <person name="Finy P."/>
            <person name="Geml J."/>
            <person name="Haridas S."/>
            <person name="Hughes K."/>
            <person name="Justo A."/>
            <person name="Karasinski D."/>
            <person name="Kautmanova I."/>
            <person name="Kiss B."/>
            <person name="Kocsube S."/>
            <person name="Kotiranta H."/>
            <person name="LaButti K.M."/>
            <person name="Lechner B.E."/>
            <person name="Liimatainen K."/>
            <person name="Lipzen A."/>
            <person name="Lukacs Z."/>
            <person name="Mihaltcheva S."/>
            <person name="Morgado L.N."/>
            <person name="Niskanen T."/>
            <person name="Noordeloos M.E."/>
            <person name="Ohm R.A."/>
            <person name="Ortiz-Santana B."/>
            <person name="Ovrebo C."/>
            <person name="Racz N."/>
            <person name="Riley R."/>
            <person name="Savchenko A."/>
            <person name="Shiryaev A."/>
            <person name="Soop K."/>
            <person name="Spirin V."/>
            <person name="Szebenyi C."/>
            <person name="Tomsovsky M."/>
            <person name="Tulloss R.E."/>
            <person name="Uehling J."/>
            <person name="Grigoriev I.V."/>
            <person name="Vagvolgyi C."/>
            <person name="Papp T."/>
            <person name="Martin F.M."/>
            <person name="Miettinen O."/>
            <person name="Hibbett D.S."/>
            <person name="Nagy L.G."/>
        </authorList>
    </citation>
    <scope>NUCLEOTIDE SEQUENCE [LARGE SCALE GENOMIC DNA]</scope>
    <source>
        <strain evidence="2 3">FP101781</strain>
    </source>
</reference>
<proteinExistence type="predicted"/>
<dbReference type="AlphaFoldDB" id="A0A4Y7SIG6"/>
<organism evidence="2 3">
    <name type="scientific">Coprinellus micaceus</name>
    <name type="common">Glistening ink-cap mushroom</name>
    <name type="synonym">Coprinus micaceus</name>
    <dbReference type="NCBI Taxonomy" id="71717"/>
    <lineage>
        <taxon>Eukaryota</taxon>
        <taxon>Fungi</taxon>
        <taxon>Dikarya</taxon>
        <taxon>Basidiomycota</taxon>
        <taxon>Agaricomycotina</taxon>
        <taxon>Agaricomycetes</taxon>
        <taxon>Agaricomycetidae</taxon>
        <taxon>Agaricales</taxon>
        <taxon>Agaricineae</taxon>
        <taxon>Psathyrellaceae</taxon>
        <taxon>Coprinellus</taxon>
    </lineage>
</organism>
<evidence type="ECO:0000313" key="3">
    <source>
        <dbReference type="Proteomes" id="UP000298030"/>
    </source>
</evidence>
<sequence>MAKSMHEQEVRTPIDRHLTEGFGEGFLENRQPAVSKSFNMRSEVMREVWRRRRERAALGKVTNTIPALPGKAPVPSARTRFRKRWELLTAVIHDLRANNRDLRFLFGLLERNIGQRHMGKSARRLSRESNPGPQRRPDWPPQGADLEGDGKLKAPAPATLSACRGPPGRGRLSSGRISSGLLSEGFRRGATNEVQPTYKASESLCFTGCRDRYGLSIDISVTRQA</sequence>
<feature type="compositionally biased region" description="Low complexity" evidence="1">
    <location>
        <begin position="164"/>
        <end position="177"/>
    </location>
</feature>
<dbReference type="EMBL" id="QPFP01000107">
    <property type="protein sequence ID" value="TEB21551.1"/>
    <property type="molecule type" value="Genomic_DNA"/>
</dbReference>
<gene>
    <name evidence="2" type="ORF">FA13DRAFT_1716724</name>
</gene>